<dbReference type="Proteomes" id="UP001230300">
    <property type="component" value="Unassembled WGS sequence"/>
</dbReference>
<proteinExistence type="predicted"/>
<evidence type="ECO:0000313" key="3">
    <source>
        <dbReference type="EMBL" id="MDT9608563.1"/>
    </source>
</evidence>
<comment type="caution">
    <text evidence="3">The sequence shown here is derived from an EMBL/GenBank/DDBJ whole genome shotgun (WGS) entry which is preliminary data.</text>
</comment>
<dbReference type="InterPro" id="IPR029058">
    <property type="entry name" value="AB_hydrolase_fold"/>
</dbReference>
<dbReference type="PANTHER" id="PTHR43265">
    <property type="entry name" value="ESTERASE ESTD"/>
    <property type="match status" value="1"/>
</dbReference>
<evidence type="ECO:0000313" key="2">
    <source>
        <dbReference type="EMBL" id="MDK6503212.1"/>
    </source>
</evidence>
<keyword evidence="3" id="KW-0378">Hydrolase</keyword>
<dbReference type="RefSeq" id="WP_101887199.1">
    <property type="nucleotide sequence ID" value="NZ_JASOGN010000036.1"/>
</dbReference>
<name>A0AAW8WKA6_9LACO</name>
<dbReference type="InterPro" id="IPR053145">
    <property type="entry name" value="AB_hydrolase_Est10"/>
</dbReference>
<protein>
    <submittedName>
        <fullName evidence="3">Alpha/beta fold hydrolase</fullName>
    </submittedName>
</protein>
<dbReference type="PANTHER" id="PTHR43265:SF1">
    <property type="entry name" value="ESTERASE ESTD"/>
    <property type="match status" value="1"/>
</dbReference>
<evidence type="ECO:0000313" key="4">
    <source>
        <dbReference type="Proteomes" id="UP001253287"/>
    </source>
</evidence>
<dbReference type="AlphaFoldDB" id="A0AAW8WKA6"/>
<dbReference type="Proteomes" id="UP001253287">
    <property type="component" value="Unassembled WGS sequence"/>
</dbReference>
<reference evidence="3" key="2">
    <citation type="submission" date="2023-08" db="EMBL/GenBank/DDBJ databases">
        <title>Lactobacillus from the Female Urinary Tract.</title>
        <authorList>
            <person name="Stegman N."/>
            <person name="Jackson B."/>
            <person name="Steiling M."/>
            <person name="Sedano C."/>
            <person name="Wolfe A."/>
            <person name="Putonti C."/>
        </authorList>
    </citation>
    <scope>NUCLEOTIDE SEQUENCE</scope>
    <source>
        <strain evidence="3">UMB5661</strain>
    </source>
</reference>
<evidence type="ECO:0000259" key="1">
    <source>
        <dbReference type="Pfam" id="PF12146"/>
    </source>
</evidence>
<accession>A0AAW8WKA6</accession>
<dbReference type="InterPro" id="IPR022742">
    <property type="entry name" value="Hydrolase_4"/>
</dbReference>
<dbReference type="Pfam" id="PF12146">
    <property type="entry name" value="Hydrolase_4"/>
    <property type="match status" value="1"/>
</dbReference>
<dbReference type="EMBL" id="JASOGN010000036">
    <property type="protein sequence ID" value="MDK6503212.1"/>
    <property type="molecule type" value="Genomic_DNA"/>
</dbReference>
<dbReference type="SUPFAM" id="SSF53474">
    <property type="entry name" value="alpha/beta-Hydrolases"/>
    <property type="match status" value="1"/>
</dbReference>
<feature type="domain" description="Serine aminopeptidase S33" evidence="1">
    <location>
        <begin position="45"/>
        <end position="140"/>
    </location>
</feature>
<gene>
    <name evidence="2" type="ORF">QP235_08540</name>
    <name evidence="3" type="ORF">RON39_00165</name>
</gene>
<dbReference type="GO" id="GO:0052689">
    <property type="term" value="F:carboxylic ester hydrolase activity"/>
    <property type="evidence" value="ECO:0007669"/>
    <property type="project" value="TreeGrafter"/>
</dbReference>
<dbReference type="EMBL" id="JAVTXN010000001">
    <property type="protein sequence ID" value="MDT9608563.1"/>
    <property type="molecule type" value="Genomic_DNA"/>
</dbReference>
<reference evidence="2" key="1">
    <citation type="submission" date="2023-05" db="EMBL/GenBank/DDBJ databases">
        <title>Cataloging the Phylogenetic Diversity of Human Bladder Bacteria.</title>
        <authorList>
            <person name="Du J."/>
        </authorList>
    </citation>
    <scope>NUCLEOTIDE SEQUENCE</scope>
    <source>
        <strain evidence="2">UMB9226</strain>
    </source>
</reference>
<dbReference type="Gene3D" id="3.40.50.1820">
    <property type="entry name" value="alpha/beta hydrolase"/>
    <property type="match status" value="1"/>
</dbReference>
<organism evidence="3 4">
    <name type="scientific">Lactobacillus crispatus</name>
    <dbReference type="NCBI Taxonomy" id="47770"/>
    <lineage>
        <taxon>Bacteria</taxon>
        <taxon>Bacillati</taxon>
        <taxon>Bacillota</taxon>
        <taxon>Bacilli</taxon>
        <taxon>Lactobacillales</taxon>
        <taxon>Lactobacillaceae</taxon>
        <taxon>Lactobacillus</taxon>
    </lineage>
</organism>
<sequence length="249" mass="27605">MKEQEITFKRETLTLQGRLAVPDQENFDLAILIYGFAGQMINSPSNLLPELAKKLWQQGIATLRFDFAGHGDSDGEIEDMNVFSQLEDAAAALAFARTVPGVEHIYFVGHSQGGVVASMIAGYYSDQIDKEVLVNPAATLVDDAKIGTCWGTDYDTAHIPDKIKLAPFTLKGFYFRTAKFLNIYDVASAFTNPALVLTGADDQIVNNYASKHYHAVLPNNEFHVLDGGNHNMDSVREELDERIINFLTR</sequence>